<evidence type="ECO:0000313" key="3">
    <source>
        <dbReference type="Proteomes" id="UP000279470"/>
    </source>
</evidence>
<dbReference type="AlphaFoldDB" id="A0A3R9XKX5"/>
<organism evidence="2 3">
    <name type="scientific">Candidatus Aquarickettsia rohweri</name>
    <dbReference type="NCBI Taxonomy" id="2602574"/>
    <lineage>
        <taxon>Bacteria</taxon>
        <taxon>Pseudomonadati</taxon>
        <taxon>Pseudomonadota</taxon>
        <taxon>Alphaproteobacteria</taxon>
        <taxon>Rickettsiales</taxon>
        <taxon>Candidatus Midichloriaceae</taxon>
        <taxon>Candidatus Aquarickettsia</taxon>
    </lineage>
</organism>
<comment type="caution">
    <text evidence="2">The sequence shown here is derived from an EMBL/GenBank/DDBJ whole genome shotgun (WGS) entry which is preliminary data.</text>
</comment>
<dbReference type="Proteomes" id="UP000279470">
    <property type="component" value="Unassembled WGS sequence"/>
</dbReference>
<keyword evidence="1" id="KW-1133">Transmembrane helix</keyword>
<accession>A0A3R9XKX5</accession>
<name>A0A3R9XKX5_9RICK</name>
<protein>
    <submittedName>
        <fullName evidence="2">Uncharacterized protein</fullName>
    </submittedName>
</protein>
<sequence>MGSFKVIFNALFIKLLFTPYFVFGYAWEREKDKKYYEYGLTIDPGYSSSFNYNLDNNTALNFKDDTKKLILTKYKEQGLSDRFTLLSKLDIQRICSDLIINKEEKNKAINNPSIPLNNFRGKMSFVGVDYEIGIRTLLFKKENQRLSIDTILGFPAAIHGEGGTDIANPTFKFGISYAKNFDFKFLKNNFYEVMLATRVNPNIKNKDLFVTLNLGLRFTDDILVMLSFENNYLYKNSYERYEFTSIYKKISTKGLTDEQKEKLKSHIEHHSLLNAKKTERKINTKFTYTIDNKYSIAFDYSYRFAKNINPHLIKFSIIKDL</sequence>
<reference evidence="3" key="1">
    <citation type="submission" date="2018-11" db="EMBL/GenBank/DDBJ databases">
        <title>Phylogenetic, genomic, and biogeographic characterization of a novel and ubiquitous marine invertebrate-associated Rickettsiales parasite, Candidatus Marinoinvertebrata rohwerii, gen. nov., sp. nov.</title>
        <authorList>
            <person name="Klinges J.G."/>
            <person name="Rosales S.M."/>
            <person name="Mcminds R."/>
            <person name="Shaver E.C."/>
            <person name="Shantz A."/>
            <person name="Peters E.C."/>
            <person name="Burkepile D.E."/>
            <person name="Silliman B.R."/>
            <person name="Vega Thurber R.L."/>
        </authorList>
    </citation>
    <scope>NUCLEOTIDE SEQUENCE [LARGE SCALE GENOMIC DNA]</scope>
    <source>
        <strain evidence="3">a_cerv_44</strain>
    </source>
</reference>
<feature type="transmembrane region" description="Helical" evidence="1">
    <location>
        <begin position="6"/>
        <end position="27"/>
    </location>
</feature>
<dbReference type="EMBL" id="RXFM01000072">
    <property type="protein sequence ID" value="RST63833.1"/>
    <property type="molecule type" value="Genomic_DNA"/>
</dbReference>
<proteinExistence type="predicted"/>
<keyword evidence="1" id="KW-0472">Membrane</keyword>
<evidence type="ECO:0000256" key="1">
    <source>
        <dbReference type="SAM" id="Phobius"/>
    </source>
</evidence>
<keyword evidence="3" id="KW-1185">Reference proteome</keyword>
<dbReference type="RefSeq" id="WP_126045033.1">
    <property type="nucleotide sequence ID" value="NZ_RXFM01000072.1"/>
</dbReference>
<keyword evidence="1" id="KW-0812">Transmembrane</keyword>
<evidence type="ECO:0000313" key="2">
    <source>
        <dbReference type="EMBL" id="RST63833.1"/>
    </source>
</evidence>
<gene>
    <name evidence="2" type="ORF">EIC27_05110</name>
</gene>